<evidence type="ECO:0000259" key="1">
    <source>
        <dbReference type="Pfam" id="PF13683"/>
    </source>
</evidence>
<dbReference type="Pfam" id="PF13683">
    <property type="entry name" value="rve_3"/>
    <property type="match status" value="1"/>
</dbReference>
<comment type="caution">
    <text evidence="2">The sequence shown here is derived from an EMBL/GenBank/DDBJ whole genome shotgun (WGS) entry which is preliminary data.</text>
</comment>
<reference key="1">
    <citation type="submission" date="2017-08" db="EMBL/GenBank/DDBJ databases">
        <title>A dynamic microbial community with high functional redundancy inhabits the cold, oxic subseafloor aquifer.</title>
        <authorList>
            <person name="Tully B.J."/>
            <person name="Wheat C.G."/>
            <person name="Glazer B.T."/>
            <person name="Huber J.A."/>
        </authorList>
    </citation>
    <scope>NUCLEOTIDE SEQUENCE [LARGE SCALE GENOMIC DNA]</scope>
</reference>
<dbReference type="GO" id="GO:0003676">
    <property type="term" value="F:nucleic acid binding"/>
    <property type="evidence" value="ECO:0007669"/>
    <property type="project" value="InterPro"/>
</dbReference>
<dbReference type="InterPro" id="IPR001584">
    <property type="entry name" value="Integrase_cat-core"/>
</dbReference>
<dbReference type="PANTHER" id="PTHR47515:SF1">
    <property type="entry name" value="BLR2054 PROTEIN"/>
    <property type="match status" value="1"/>
</dbReference>
<accession>A0A2A4Z002</accession>
<dbReference type="AlphaFoldDB" id="A0A2A4Z002"/>
<protein>
    <recommendedName>
        <fullName evidence="1">Integrase catalytic domain-containing protein</fullName>
    </recommendedName>
</protein>
<dbReference type="SUPFAM" id="SSF53098">
    <property type="entry name" value="Ribonuclease H-like"/>
    <property type="match status" value="1"/>
</dbReference>
<dbReference type="InterPro" id="IPR036397">
    <property type="entry name" value="RNaseH_sf"/>
</dbReference>
<reference evidence="2" key="2">
    <citation type="journal article" date="2018" name="ISME J.">
        <title>A dynamic microbial community with high functional redundancy inhabits the cold, oxic subseafloor aquifer.</title>
        <authorList>
            <person name="Tully B.J."/>
            <person name="Wheat C.G."/>
            <person name="Glazer B.T."/>
            <person name="Huber J.A."/>
        </authorList>
    </citation>
    <scope>NUCLEOTIDE SEQUENCE</scope>
    <source>
        <strain evidence="2">NORP83</strain>
    </source>
</reference>
<organism evidence="2">
    <name type="scientific">OCS116 cluster bacterium</name>
    <dbReference type="NCBI Taxonomy" id="2030921"/>
    <lineage>
        <taxon>Bacteria</taxon>
        <taxon>Pseudomonadati</taxon>
        <taxon>Pseudomonadota</taxon>
        <taxon>Alphaproteobacteria</taxon>
        <taxon>OCS116 cluster</taxon>
    </lineage>
</organism>
<name>A0A2A4Z002_9PROT</name>
<dbReference type="GO" id="GO:0015074">
    <property type="term" value="P:DNA integration"/>
    <property type="evidence" value="ECO:0007669"/>
    <property type="project" value="InterPro"/>
</dbReference>
<feature type="domain" description="Integrase catalytic" evidence="1">
    <location>
        <begin position="1"/>
        <end position="54"/>
    </location>
</feature>
<gene>
    <name evidence="2" type="ORF">COB13_10015</name>
</gene>
<dbReference type="InterPro" id="IPR012337">
    <property type="entry name" value="RNaseH-like_sf"/>
</dbReference>
<evidence type="ECO:0000313" key="2">
    <source>
        <dbReference type="EMBL" id="PCJ00347.1"/>
    </source>
</evidence>
<proteinExistence type="predicted"/>
<dbReference type="PANTHER" id="PTHR47515">
    <property type="entry name" value="LOW CALCIUM RESPONSE LOCUS PROTEIN T"/>
    <property type="match status" value="1"/>
</dbReference>
<dbReference type="Gene3D" id="3.30.420.10">
    <property type="entry name" value="Ribonuclease H-like superfamily/Ribonuclease H"/>
    <property type="match status" value="1"/>
</dbReference>
<dbReference type="EMBL" id="NVUS01000012">
    <property type="protein sequence ID" value="PCJ00347.1"/>
    <property type="molecule type" value="Genomic_DNA"/>
</dbReference>
<sequence length="82" mass="9726">MQNGFVESFNGKLRDECLNETLFEDLHHVSSMLANWRHDYNHVRPHSSLNCLSPYMALNKERNKNIANQQKLNKNIKPRLYI</sequence>